<dbReference type="GO" id="GO:0020037">
    <property type="term" value="F:heme binding"/>
    <property type="evidence" value="ECO:0007669"/>
    <property type="project" value="InterPro"/>
</dbReference>
<dbReference type="SUPFAM" id="SSF46626">
    <property type="entry name" value="Cytochrome c"/>
    <property type="match status" value="1"/>
</dbReference>
<dbReference type="EMBL" id="CP011801">
    <property type="protein sequence ID" value="ALA60335.1"/>
    <property type="molecule type" value="Genomic_DNA"/>
</dbReference>
<dbReference type="GO" id="GO:0009055">
    <property type="term" value="F:electron transfer activity"/>
    <property type="evidence" value="ECO:0007669"/>
    <property type="project" value="InterPro"/>
</dbReference>
<gene>
    <name evidence="7" type="ORF">NITMOv2_3950</name>
</gene>
<evidence type="ECO:0000313" key="8">
    <source>
        <dbReference type="Proteomes" id="UP000069205"/>
    </source>
</evidence>
<evidence type="ECO:0000256" key="4">
    <source>
        <dbReference type="PROSITE-ProRule" id="PRU00433"/>
    </source>
</evidence>
<dbReference type="PROSITE" id="PS51007">
    <property type="entry name" value="CYTC"/>
    <property type="match status" value="1"/>
</dbReference>
<accession>A0A0K2GH99</accession>
<evidence type="ECO:0000259" key="6">
    <source>
        <dbReference type="PROSITE" id="PS51007"/>
    </source>
</evidence>
<dbReference type="STRING" id="42253.NITMOv2_3950"/>
<evidence type="ECO:0000256" key="5">
    <source>
        <dbReference type="SAM" id="MobiDB-lite"/>
    </source>
</evidence>
<evidence type="ECO:0000256" key="2">
    <source>
        <dbReference type="ARBA" id="ARBA00022723"/>
    </source>
</evidence>
<name>A0A0K2GH99_NITMO</name>
<keyword evidence="1 4" id="KW-0349">Heme</keyword>
<evidence type="ECO:0000256" key="1">
    <source>
        <dbReference type="ARBA" id="ARBA00022617"/>
    </source>
</evidence>
<dbReference type="Gene3D" id="1.10.760.10">
    <property type="entry name" value="Cytochrome c-like domain"/>
    <property type="match status" value="1"/>
</dbReference>
<protein>
    <submittedName>
        <fullName evidence="7">Putative Cytochrome c (Modular protein)</fullName>
    </submittedName>
</protein>
<evidence type="ECO:0000256" key="3">
    <source>
        <dbReference type="ARBA" id="ARBA00023004"/>
    </source>
</evidence>
<sequence>MRQWGTVSAGVVLLVAATSDVIGAERHMMQPRVPADQLAEARALTNPLPESPETLATGKALYNGKGTCFNCHGRDGMGNGPAAAGLDPAPRNFHHHGFWRHRTDGEIFWVIKHGSPGTSMIGFGSVLSDEEIWSIIQYERTFAGGHGRGMGRGRGMDEMDHRGPRGGQGECEGERCGR</sequence>
<feature type="domain" description="Cytochrome c" evidence="6">
    <location>
        <begin position="53"/>
        <end position="143"/>
    </location>
</feature>
<dbReference type="GO" id="GO:0046872">
    <property type="term" value="F:metal ion binding"/>
    <property type="evidence" value="ECO:0007669"/>
    <property type="project" value="UniProtKB-KW"/>
</dbReference>
<dbReference type="InterPro" id="IPR036909">
    <property type="entry name" value="Cyt_c-like_dom_sf"/>
</dbReference>
<dbReference type="KEGG" id="nmv:NITMOv2_3950"/>
<feature type="region of interest" description="Disordered" evidence="5">
    <location>
        <begin position="159"/>
        <end position="178"/>
    </location>
</feature>
<proteinExistence type="predicted"/>
<organism evidence="7 8">
    <name type="scientific">Nitrospira moscoviensis</name>
    <dbReference type="NCBI Taxonomy" id="42253"/>
    <lineage>
        <taxon>Bacteria</taxon>
        <taxon>Pseudomonadati</taxon>
        <taxon>Nitrospirota</taxon>
        <taxon>Nitrospiria</taxon>
        <taxon>Nitrospirales</taxon>
        <taxon>Nitrospiraceae</taxon>
        <taxon>Nitrospira</taxon>
    </lineage>
</organism>
<keyword evidence="2 4" id="KW-0479">Metal-binding</keyword>
<evidence type="ECO:0000313" key="7">
    <source>
        <dbReference type="EMBL" id="ALA60335.1"/>
    </source>
</evidence>
<dbReference type="Proteomes" id="UP000069205">
    <property type="component" value="Chromosome"/>
</dbReference>
<reference evidence="7 8" key="1">
    <citation type="journal article" date="2015" name="Proc. Natl. Acad. Sci. U.S.A.">
        <title>Expanded metabolic versatility of ubiquitous nitrite-oxidizing bacteria from the genus Nitrospira.</title>
        <authorList>
            <person name="Koch H."/>
            <person name="Lucker S."/>
            <person name="Albertsen M."/>
            <person name="Kitzinger K."/>
            <person name="Herbold C."/>
            <person name="Spieck E."/>
            <person name="Nielsen P.H."/>
            <person name="Wagner M."/>
            <person name="Daims H."/>
        </authorList>
    </citation>
    <scope>NUCLEOTIDE SEQUENCE [LARGE SCALE GENOMIC DNA]</scope>
    <source>
        <strain evidence="7 8">NSP M-1</strain>
    </source>
</reference>
<keyword evidence="8" id="KW-1185">Reference proteome</keyword>
<dbReference type="AlphaFoldDB" id="A0A0K2GH99"/>
<dbReference type="PATRIC" id="fig|42253.5.peg.3893"/>
<dbReference type="Pfam" id="PF13442">
    <property type="entry name" value="Cytochrome_CBB3"/>
    <property type="match status" value="1"/>
</dbReference>
<dbReference type="InterPro" id="IPR009056">
    <property type="entry name" value="Cyt_c-like_dom"/>
</dbReference>
<keyword evidence="3 4" id="KW-0408">Iron</keyword>